<feature type="region of interest" description="Disordered" evidence="1">
    <location>
        <begin position="1"/>
        <end position="100"/>
    </location>
</feature>
<feature type="compositionally biased region" description="Polar residues" evidence="1">
    <location>
        <begin position="50"/>
        <end position="61"/>
    </location>
</feature>
<dbReference type="KEGG" id="hjo:AY555_02075"/>
<protein>
    <submittedName>
        <fullName evidence="2">Uncharacterized protein</fullName>
    </submittedName>
</protein>
<sequence>MTRRPPEARGIPGGRDSRLPERGRKTDIRPFQPRLSGTAGCLHAARGSPLAQQGTAGSVPTSPRPDKTGGKRSWEGKTPTGKQQFPHFAMHPATQEETTR</sequence>
<gene>
    <name evidence="2" type="ORF">AY555_02075</name>
</gene>
<dbReference type="AlphaFoldDB" id="A0A143DBS2"/>
<evidence type="ECO:0000313" key="2">
    <source>
        <dbReference type="EMBL" id="AMW34164.1"/>
    </source>
</evidence>
<dbReference type="STRING" id="1549855.AY555_02075"/>
<organism evidence="2 3">
    <name type="scientific">Haematospirillum jordaniae</name>
    <dbReference type="NCBI Taxonomy" id="1549855"/>
    <lineage>
        <taxon>Bacteria</taxon>
        <taxon>Pseudomonadati</taxon>
        <taxon>Pseudomonadota</taxon>
        <taxon>Alphaproteobacteria</taxon>
        <taxon>Rhodospirillales</taxon>
        <taxon>Novispirillaceae</taxon>
        <taxon>Haematospirillum</taxon>
    </lineage>
</organism>
<evidence type="ECO:0000256" key="1">
    <source>
        <dbReference type="SAM" id="MobiDB-lite"/>
    </source>
</evidence>
<dbReference type="Proteomes" id="UP000076066">
    <property type="component" value="Chromosome"/>
</dbReference>
<reference evidence="2 3" key="1">
    <citation type="submission" date="2016-02" db="EMBL/GenBank/DDBJ databases">
        <title>Complete Genome of H5569, the type strain of the newly described species Haematospirillium jordaniae.</title>
        <authorList>
            <person name="Nicholson A.C."/>
            <person name="Humrighouse B.W."/>
            <person name="Loparov V."/>
            <person name="McQuiston J.R."/>
        </authorList>
    </citation>
    <scope>NUCLEOTIDE SEQUENCE [LARGE SCALE GENOMIC DNA]</scope>
    <source>
        <strain evidence="2 3">H5569</strain>
    </source>
</reference>
<dbReference type="EMBL" id="CP014525">
    <property type="protein sequence ID" value="AMW34164.1"/>
    <property type="molecule type" value="Genomic_DNA"/>
</dbReference>
<evidence type="ECO:0000313" key="3">
    <source>
        <dbReference type="Proteomes" id="UP000076066"/>
    </source>
</evidence>
<accession>A0A143DBS2</accession>
<keyword evidence="3" id="KW-1185">Reference proteome</keyword>
<proteinExistence type="predicted"/>
<feature type="compositionally biased region" description="Basic and acidic residues" evidence="1">
    <location>
        <begin position="15"/>
        <end position="28"/>
    </location>
</feature>
<feature type="compositionally biased region" description="Basic and acidic residues" evidence="1">
    <location>
        <begin position="64"/>
        <end position="75"/>
    </location>
</feature>
<name>A0A143DBS2_9PROT</name>